<proteinExistence type="predicted"/>
<comment type="caution">
    <text evidence="1">The sequence shown here is derived from an EMBL/GenBank/DDBJ whole genome shotgun (WGS) entry which is preliminary data.</text>
</comment>
<accession>A0ACC3YPK0</accession>
<evidence type="ECO:0000313" key="2">
    <source>
        <dbReference type="Proteomes" id="UP000805649"/>
    </source>
</evidence>
<reference evidence="1 2" key="1">
    <citation type="journal article" date="2020" name="Phytopathology">
        <title>Genome Sequence Resources of Colletotrichum truncatum, C. plurivorum, C. musicola, and C. sojae: Four Species Pathogenic to Soybean (Glycine max).</title>
        <authorList>
            <person name="Rogerio F."/>
            <person name="Boufleur T.R."/>
            <person name="Ciampi-Guillardi M."/>
            <person name="Sukno S.A."/>
            <person name="Thon M.R."/>
            <person name="Massola Junior N.S."/>
            <person name="Baroncelli R."/>
        </authorList>
    </citation>
    <scope>NUCLEOTIDE SEQUENCE [LARGE SCALE GENOMIC DNA]</scope>
    <source>
        <strain evidence="1 2">CMES1059</strain>
    </source>
</reference>
<sequence length="544" mass="61805">MLQLKCSRTEPCLNCVNAKTTCEYREVDRKRVPVSHEYVASLESRLAWFESFVKNLRAATPEKREEMLKSTDLEEHSPSDSTKAPGEYIANLGIHARNQANLELGLEGSLVYHGATSIFRGEEDQGQHASNLAIQGYYDGVESNFESVMGHFGVSMGDEVVMKSLTQFFRWQYPHFMFIYREAFLRDHFGDRKSGKYWSSALLLSICALGALVSVDTKASSNQFFLAAESIIMVTGLTRPSIATVQAFLCLAFYEIGRGNLSKGWGYSGIAFRMAQDLGFQRDPKDWIQHDSSLATPEDIEIRRRIYWGCYISDKLISLILGRPVYLVYDEAEVKPMETLPEPPEMALWKPVGFDDDYKELTQATSMIPYLHEQIRLSRIVERMMTTLFSPRSNLSDISRRVCFDNLNLDLNRLRESLPDFAKWNKWGPSSKPIPGVLALHLLFHSARIALNHDQAIASRTDVPEEKPRLYCVTSAEDISSILRTYRSQYGLQHAPLIFVYGAVQASRSVKAFGIPEELQYLNQTLGELSSTWTLSKQVMTRMT</sequence>
<evidence type="ECO:0000313" key="1">
    <source>
        <dbReference type="EMBL" id="KAL0933839.1"/>
    </source>
</evidence>
<gene>
    <name evidence="1" type="ORF">CTRU02_210638</name>
</gene>
<protein>
    <submittedName>
        <fullName evidence="1">Transcription factor</fullName>
    </submittedName>
</protein>
<keyword evidence="2" id="KW-1185">Reference proteome</keyword>
<dbReference type="EMBL" id="VUJX02000007">
    <property type="protein sequence ID" value="KAL0933839.1"/>
    <property type="molecule type" value="Genomic_DNA"/>
</dbReference>
<dbReference type="Proteomes" id="UP000805649">
    <property type="component" value="Unassembled WGS sequence"/>
</dbReference>
<organism evidence="1 2">
    <name type="scientific">Colletotrichum truncatum</name>
    <name type="common">Anthracnose fungus</name>
    <name type="synonym">Colletotrichum capsici</name>
    <dbReference type="NCBI Taxonomy" id="5467"/>
    <lineage>
        <taxon>Eukaryota</taxon>
        <taxon>Fungi</taxon>
        <taxon>Dikarya</taxon>
        <taxon>Ascomycota</taxon>
        <taxon>Pezizomycotina</taxon>
        <taxon>Sordariomycetes</taxon>
        <taxon>Hypocreomycetidae</taxon>
        <taxon>Glomerellales</taxon>
        <taxon>Glomerellaceae</taxon>
        <taxon>Colletotrichum</taxon>
        <taxon>Colletotrichum truncatum species complex</taxon>
    </lineage>
</organism>
<name>A0ACC3YPK0_COLTU</name>